<comment type="caution">
    <text evidence="2">The sequence shown here is derived from an EMBL/GenBank/DDBJ whole genome shotgun (WGS) entry which is preliminary data.</text>
</comment>
<keyword evidence="3" id="KW-1185">Reference proteome</keyword>
<dbReference type="AlphaFoldDB" id="A0AAD5X3R3"/>
<accession>A0AAD5X3R3</accession>
<feature type="compositionally biased region" description="Basic and acidic residues" evidence="1">
    <location>
        <begin position="10"/>
        <end position="20"/>
    </location>
</feature>
<evidence type="ECO:0000313" key="2">
    <source>
        <dbReference type="EMBL" id="KAJ3053635.1"/>
    </source>
</evidence>
<dbReference type="Proteomes" id="UP001212841">
    <property type="component" value="Unassembled WGS sequence"/>
</dbReference>
<reference evidence="2" key="1">
    <citation type="submission" date="2020-05" db="EMBL/GenBank/DDBJ databases">
        <title>Phylogenomic resolution of chytrid fungi.</title>
        <authorList>
            <person name="Stajich J.E."/>
            <person name="Amses K."/>
            <person name="Simmons R."/>
            <person name="Seto K."/>
            <person name="Myers J."/>
            <person name="Bonds A."/>
            <person name="Quandt C.A."/>
            <person name="Barry K."/>
            <person name="Liu P."/>
            <person name="Grigoriev I."/>
            <person name="Longcore J.E."/>
            <person name="James T.Y."/>
        </authorList>
    </citation>
    <scope>NUCLEOTIDE SEQUENCE</scope>
    <source>
        <strain evidence="2">JEL0318</strain>
    </source>
</reference>
<organism evidence="2 3">
    <name type="scientific">Rhizophlyctis rosea</name>
    <dbReference type="NCBI Taxonomy" id="64517"/>
    <lineage>
        <taxon>Eukaryota</taxon>
        <taxon>Fungi</taxon>
        <taxon>Fungi incertae sedis</taxon>
        <taxon>Chytridiomycota</taxon>
        <taxon>Chytridiomycota incertae sedis</taxon>
        <taxon>Chytridiomycetes</taxon>
        <taxon>Rhizophlyctidales</taxon>
        <taxon>Rhizophlyctidaceae</taxon>
        <taxon>Rhizophlyctis</taxon>
    </lineage>
</organism>
<feature type="non-terminal residue" evidence="2">
    <location>
        <position position="79"/>
    </location>
</feature>
<evidence type="ECO:0000256" key="1">
    <source>
        <dbReference type="SAM" id="MobiDB-lite"/>
    </source>
</evidence>
<feature type="non-terminal residue" evidence="2">
    <location>
        <position position="1"/>
    </location>
</feature>
<protein>
    <submittedName>
        <fullName evidence="2">Uncharacterized protein</fullName>
    </submittedName>
</protein>
<name>A0AAD5X3R3_9FUNG</name>
<proteinExistence type="predicted"/>
<dbReference type="EMBL" id="JADGJD010000192">
    <property type="protein sequence ID" value="KAJ3053635.1"/>
    <property type="molecule type" value="Genomic_DNA"/>
</dbReference>
<gene>
    <name evidence="2" type="ORF">HK097_003795</name>
</gene>
<evidence type="ECO:0000313" key="3">
    <source>
        <dbReference type="Proteomes" id="UP001212841"/>
    </source>
</evidence>
<sequence length="79" mass="9499">ARQGKAITRQNEKAERETAKNELREIEHALRVYEEERFKQHQGRQYDAVKQGGKLTVVKKRMWTKDNKELEKRSYRLAL</sequence>
<feature type="region of interest" description="Disordered" evidence="1">
    <location>
        <begin position="1"/>
        <end position="20"/>
    </location>
</feature>